<feature type="transmembrane region" description="Helical" evidence="9">
    <location>
        <begin position="51"/>
        <end position="71"/>
    </location>
</feature>
<feature type="transmembrane region" description="Helical" evidence="9">
    <location>
        <begin position="91"/>
        <end position="114"/>
    </location>
</feature>
<organism evidence="11 12">
    <name type="scientific">Acacia crassicarpa</name>
    <name type="common">northern wattle</name>
    <dbReference type="NCBI Taxonomy" id="499986"/>
    <lineage>
        <taxon>Eukaryota</taxon>
        <taxon>Viridiplantae</taxon>
        <taxon>Streptophyta</taxon>
        <taxon>Embryophyta</taxon>
        <taxon>Tracheophyta</taxon>
        <taxon>Spermatophyta</taxon>
        <taxon>Magnoliopsida</taxon>
        <taxon>eudicotyledons</taxon>
        <taxon>Gunneridae</taxon>
        <taxon>Pentapetalae</taxon>
        <taxon>rosids</taxon>
        <taxon>fabids</taxon>
        <taxon>Fabales</taxon>
        <taxon>Fabaceae</taxon>
        <taxon>Caesalpinioideae</taxon>
        <taxon>mimosoid clade</taxon>
        <taxon>Acacieae</taxon>
        <taxon>Acacia</taxon>
    </lineage>
</organism>
<name>A0AAE1N1B5_9FABA</name>
<dbReference type="PROSITE" id="PS50850">
    <property type="entry name" value="MFS"/>
    <property type="match status" value="1"/>
</dbReference>
<feature type="transmembrane region" description="Helical" evidence="9">
    <location>
        <begin position="182"/>
        <end position="203"/>
    </location>
</feature>
<dbReference type="InterPro" id="IPR005829">
    <property type="entry name" value="Sugar_transporter_CS"/>
</dbReference>
<dbReference type="FunFam" id="1.20.1250.20:FF:000218">
    <property type="entry name" value="facilitated trehalose transporter Tret1"/>
    <property type="match status" value="1"/>
</dbReference>
<comment type="subcellular location">
    <subcellularLocation>
        <location evidence="1">Cell membrane</location>
        <topology evidence="1">Multi-pass membrane protein</topology>
    </subcellularLocation>
</comment>
<reference evidence="11" key="1">
    <citation type="submission" date="2023-10" db="EMBL/GenBank/DDBJ databases">
        <title>Chromosome-level genome of the transformable northern wattle, Acacia crassicarpa.</title>
        <authorList>
            <person name="Massaro I."/>
            <person name="Sinha N.R."/>
            <person name="Poethig S."/>
            <person name="Leichty A.R."/>
        </authorList>
    </citation>
    <scope>NUCLEOTIDE SEQUENCE</scope>
    <source>
        <strain evidence="11">Acra3RX</strain>
        <tissue evidence="11">Leaf</tissue>
    </source>
</reference>
<evidence type="ECO:0000256" key="6">
    <source>
        <dbReference type="ARBA" id="ARBA00022989"/>
    </source>
</evidence>
<feature type="transmembrane region" description="Helical" evidence="9">
    <location>
        <begin position="423"/>
        <end position="446"/>
    </location>
</feature>
<dbReference type="PANTHER" id="PTHR23503:SF8">
    <property type="entry name" value="FACILITATED GLUCOSE TRANSPORTER PROTEIN 1"/>
    <property type="match status" value="1"/>
</dbReference>
<evidence type="ECO:0000256" key="5">
    <source>
        <dbReference type="ARBA" id="ARBA00022692"/>
    </source>
</evidence>
<dbReference type="Gene3D" id="1.20.1250.20">
    <property type="entry name" value="MFS general substrate transporter like domains"/>
    <property type="match status" value="1"/>
</dbReference>
<keyword evidence="2 8" id="KW-0813">Transport</keyword>
<keyword evidence="7 9" id="KW-0472">Membrane</keyword>
<evidence type="ECO:0000313" key="11">
    <source>
        <dbReference type="EMBL" id="KAK4280900.1"/>
    </source>
</evidence>
<keyword evidence="5 9" id="KW-0812">Transmembrane</keyword>
<dbReference type="Pfam" id="PF00083">
    <property type="entry name" value="Sugar_tr"/>
    <property type="match status" value="1"/>
</dbReference>
<dbReference type="InterPro" id="IPR020846">
    <property type="entry name" value="MFS_dom"/>
</dbReference>
<dbReference type="PRINTS" id="PR00171">
    <property type="entry name" value="SUGRTRNSPORT"/>
</dbReference>
<dbReference type="InterPro" id="IPR003663">
    <property type="entry name" value="Sugar/inositol_transpt"/>
</dbReference>
<evidence type="ECO:0000256" key="8">
    <source>
        <dbReference type="RuleBase" id="RU003346"/>
    </source>
</evidence>
<keyword evidence="12" id="KW-1185">Reference proteome</keyword>
<gene>
    <name evidence="11" type="ORF">QN277_012456</name>
</gene>
<dbReference type="InterPro" id="IPR045263">
    <property type="entry name" value="GLUT"/>
</dbReference>
<dbReference type="PANTHER" id="PTHR23503">
    <property type="entry name" value="SOLUTE CARRIER FAMILY 2"/>
    <property type="match status" value="1"/>
</dbReference>
<keyword evidence="6 9" id="KW-1133">Transmembrane helix</keyword>
<dbReference type="GO" id="GO:0015149">
    <property type="term" value="F:hexose transmembrane transporter activity"/>
    <property type="evidence" value="ECO:0007669"/>
    <property type="project" value="TreeGrafter"/>
</dbReference>
<evidence type="ECO:0000256" key="1">
    <source>
        <dbReference type="ARBA" id="ARBA00004651"/>
    </source>
</evidence>
<evidence type="ECO:0000256" key="9">
    <source>
        <dbReference type="SAM" id="Phobius"/>
    </source>
</evidence>
<dbReference type="NCBIfam" id="TIGR00879">
    <property type="entry name" value="SP"/>
    <property type="match status" value="1"/>
</dbReference>
<feature type="transmembrane region" description="Helical" evidence="9">
    <location>
        <begin position="292"/>
        <end position="315"/>
    </location>
</feature>
<evidence type="ECO:0000313" key="12">
    <source>
        <dbReference type="Proteomes" id="UP001293593"/>
    </source>
</evidence>
<keyword evidence="3" id="KW-1003">Cell membrane</keyword>
<dbReference type="CDD" id="cd17315">
    <property type="entry name" value="MFS_GLUT_like"/>
    <property type="match status" value="1"/>
</dbReference>
<dbReference type="InterPro" id="IPR005828">
    <property type="entry name" value="MFS_sugar_transport-like"/>
</dbReference>
<feature type="transmembrane region" description="Helical" evidence="9">
    <location>
        <begin position="152"/>
        <end position="170"/>
    </location>
</feature>
<evidence type="ECO:0000256" key="7">
    <source>
        <dbReference type="ARBA" id="ARBA00023136"/>
    </source>
</evidence>
<dbReference type="InterPro" id="IPR036259">
    <property type="entry name" value="MFS_trans_sf"/>
</dbReference>
<dbReference type="Proteomes" id="UP001293593">
    <property type="component" value="Unassembled WGS sequence"/>
</dbReference>
<dbReference type="SUPFAM" id="SSF103473">
    <property type="entry name" value="MFS general substrate transporter"/>
    <property type="match status" value="1"/>
</dbReference>
<keyword evidence="4" id="KW-0762">Sugar transport</keyword>
<feature type="transmembrane region" description="Helical" evidence="9">
    <location>
        <begin position="385"/>
        <end position="411"/>
    </location>
</feature>
<comment type="caution">
    <text evidence="11">The sequence shown here is derived from an EMBL/GenBank/DDBJ whole genome shotgun (WGS) entry which is preliminary data.</text>
</comment>
<proteinExistence type="inferred from homology"/>
<dbReference type="EMBL" id="JAWXYG010000002">
    <property type="protein sequence ID" value="KAK4280900.1"/>
    <property type="molecule type" value="Genomic_DNA"/>
</dbReference>
<dbReference type="AlphaFoldDB" id="A0AAE1N1B5"/>
<feature type="transmembrane region" description="Helical" evidence="9">
    <location>
        <begin position="355"/>
        <end position="379"/>
    </location>
</feature>
<protein>
    <recommendedName>
        <fullName evidence="10">Major facilitator superfamily (MFS) profile domain-containing protein</fullName>
    </recommendedName>
</protein>
<feature type="transmembrane region" description="Helical" evidence="9">
    <location>
        <begin position="209"/>
        <end position="231"/>
    </location>
</feature>
<sequence length="492" mass="53026">MWGRHCEISSMSTMYKRVSSRDNTNMVDMEENSALVDNSLDKESSNPSWKLALPHVLVATISSFLFGYHLGVVNEPLESISVDLGFSGNTLAEGLVVSICLGGALIGCLLSGWIADAVGRRKAFQLCSLPMIIGASMSAVTNNLFGMLVGRLLVGTGLGLGPPVASLYIAEVSPAYVRGTYGAFIQIATCLGLMGALFIGIPVKEISGWWRVCFWVSIIPAAILALAMFLCAESPHWLYKQGRTTEAEAEFEKLLGGSEAKFAIAELSKADRGDDTDSVKLSELLMGRHFRVVFIGSTLFALQQLSGINAVFYFSSTVFKSVGVPSSLANVCIGVANLSGSIISMVLMDKLGRKVLLFWSFFGMAIALVFQATAASALVSDLGKLYLSVGGMLMFVLTFALGAGPVPGLLLPEIFPSRIRAKAMAVCMSVHWVINFFVGLLFLRLLQKLGPQLLYSIFATFCMMAVVFVKRNVVETKGKTLQEIEIALLPQD</sequence>
<dbReference type="PROSITE" id="PS00216">
    <property type="entry name" value="SUGAR_TRANSPORT_1"/>
    <property type="match status" value="2"/>
</dbReference>
<evidence type="ECO:0000256" key="3">
    <source>
        <dbReference type="ARBA" id="ARBA00022475"/>
    </source>
</evidence>
<evidence type="ECO:0000259" key="10">
    <source>
        <dbReference type="PROSITE" id="PS50850"/>
    </source>
</evidence>
<feature type="domain" description="Major facilitator superfamily (MFS) profile" evidence="10">
    <location>
        <begin position="55"/>
        <end position="477"/>
    </location>
</feature>
<feature type="transmembrane region" description="Helical" evidence="9">
    <location>
        <begin position="452"/>
        <end position="469"/>
    </location>
</feature>
<dbReference type="GO" id="GO:0005886">
    <property type="term" value="C:plasma membrane"/>
    <property type="evidence" value="ECO:0007669"/>
    <property type="project" value="UniProtKB-SubCell"/>
</dbReference>
<comment type="similarity">
    <text evidence="8">Belongs to the major facilitator superfamily. Sugar transporter (TC 2.A.1.1) family.</text>
</comment>
<evidence type="ECO:0000256" key="2">
    <source>
        <dbReference type="ARBA" id="ARBA00022448"/>
    </source>
</evidence>
<accession>A0AAE1N1B5</accession>
<evidence type="ECO:0000256" key="4">
    <source>
        <dbReference type="ARBA" id="ARBA00022597"/>
    </source>
</evidence>